<dbReference type="Pfam" id="PF00441">
    <property type="entry name" value="Acyl-CoA_dh_1"/>
    <property type="match status" value="1"/>
</dbReference>
<dbReference type="GO" id="GO:0005737">
    <property type="term" value="C:cytoplasm"/>
    <property type="evidence" value="ECO:0007669"/>
    <property type="project" value="TreeGrafter"/>
</dbReference>
<dbReference type="InterPro" id="IPR009075">
    <property type="entry name" value="AcylCo_DH/oxidase_C"/>
</dbReference>
<sequence length="306" mass="33801">MLHSIAQEHNFIFEQLETCFRRSKPIWMEGKRDSHAYHDLLESIRQLDIPSCMWMLESDQGSQDYTITLYELSKNVAEQDLGLAMEGLGGLVQEYALELSSGSLDSLFLTSVGVLSSGSTPPKSQLGLAFSRNAGSLQIHKLQHGSQADLDLLGLEYTNLLLSESCGTKAIKEDKVATLARYGRALLLGMLTGTLKRMLKEAMAYSRVRKSSGKAIFHHQAISLRLGSIAMDYESLDLLAKQSFLVRDQPLQLKSFLAALSHYAHGVCKESVQVAGGHGYVDGLPLKRLYEESKGFVSFLILVLEG</sequence>
<dbReference type="OrthoDB" id="9061333at2"/>
<gene>
    <name evidence="4" type="ORF">SAMN06296036_111102</name>
</gene>
<dbReference type="GO" id="GO:0033539">
    <property type="term" value="P:fatty acid beta-oxidation using acyl-CoA dehydrogenase"/>
    <property type="evidence" value="ECO:0007669"/>
    <property type="project" value="TreeGrafter"/>
</dbReference>
<dbReference type="Gene3D" id="1.20.140.10">
    <property type="entry name" value="Butyryl-CoA Dehydrogenase, subunit A, domain 3"/>
    <property type="match status" value="1"/>
</dbReference>
<dbReference type="InterPro" id="IPR036250">
    <property type="entry name" value="AcylCo_DH-like_C"/>
</dbReference>
<dbReference type="RefSeq" id="WP_132320091.1">
    <property type="nucleotide sequence ID" value="NZ_FWZT01000011.1"/>
</dbReference>
<feature type="domain" description="Acyl-CoA dehydrogenase/oxidase C-terminal" evidence="3">
    <location>
        <begin position="182"/>
        <end position="294"/>
    </location>
</feature>
<evidence type="ECO:0000259" key="3">
    <source>
        <dbReference type="Pfam" id="PF00441"/>
    </source>
</evidence>
<organism evidence="4 5">
    <name type="scientific">Pseudobacteriovorax antillogorgiicola</name>
    <dbReference type="NCBI Taxonomy" id="1513793"/>
    <lineage>
        <taxon>Bacteria</taxon>
        <taxon>Pseudomonadati</taxon>
        <taxon>Bdellovibrionota</taxon>
        <taxon>Oligoflexia</taxon>
        <taxon>Oligoflexales</taxon>
        <taxon>Pseudobacteriovoracaceae</taxon>
        <taxon>Pseudobacteriovorax</taxon>
    </lineage>
</organism>
<dbReference type="PANTHER" id="PTHR48083">
    <property type="entry name" value="MEDIUM-CHAIN SPECIFIC ACYL-COA DEHYDROGENASE, MITOCHONDRIAL-RELATED"/>
    <property type="match status" value="1"/>
</dbReference>
<keyword evidence="1" id="KW-0285">Flavoprotein</keyword>
<evidence type="ECO:0000256" key="2">
    <source>
        <dbReference type="ARBA" id="ARBA00023002"/>
    </source>
</evidence>
<protein>
    <submittedName>
        <fullName evidence="4">Acyl-CoA dehydrogenase, C-terminal domain</fullName>
    </submittedName>
</protein>
<reference evidence="5" key="1">
    <citation type="submission" date="2017-04" db="EMBL/GenBank/DDBJ databases">
        <authorList>
            <person name="Varghese N."/>
            <person name="Submissions S."/>
        </authorList>
    </citation>
    <scope>NUCLEOTIDE SEQUENCE [LARGE SCALE GENOMIC DNA]</scope>
    <source>
        <strain evidence="5">RKEM611</strain>
    </source>
</reference>
<evidence type="ECO:0000313" key="5">
    <source>
        <dbReference type="Proteomes" id="UP000192907"/>
    </source>
</evidence>
<dbReference type="PANTHER" id="PTHR48083:SF2">
    <property type="entry name" value="MEDIUM-CHAIN SPECIFIC ACYL-COA DEHYDROGENASE, MITOCHONDRIAL"/>
    <property type="match status" value="1"/>
</dbReference>
<keyword evidence="2" id="KW-0560">Oxidoreductase</keyword>
<dbReference type="STRING" id="1513793.SAMN06296036_111102"/>
<keyword evidence="5" id="KW-1185">Reference proteome</keyword>
<dbReference type="Proteomes" id="UP000192907">
    <property type="component" value="Unassembled WGS sequence"/>
</dbReference>
<dbReference type="SUPFAM" id="SSF47203">
    <property type="entry name" value="Acyl-CoA dehydrogenase C-terminal domain-like"/>
    <property type="match status" value="1"/>
</dbReference>
<proteinExistence type="predicted"/>
<dbReference type="InterPro" id="IPR050741">
    <property type="entry name" value="Acyl-CoA_dehydrogenase"/>
</dbReference>
<dbReference type="AlphaFoldDB" id="A0A1Y6C1V1"/>
<evidence type="ECO:0000256" key="1">
    <source>
        <dbReference type="ARBA" id="ARBA00022630"/>
    </source>
</evidence>
<dbReference type="GO" id="GO:0003995">
    <property type="term" value="F:acyl-CoA dehydrogenase activity"/>
    <property type="evidence" value="ECO:0007669"/>
    <property type="project" value="TreeGrafter"/>
</dbReference>
<name>A0A1Y6C1V1_9BACT</name>
<dbReference type="EMBL" id="FWZT01000011">
    <property type="protein sequence ID" value="SMF37520.1"/>
    <property type="molecule type" value="Genomic_DNA"/>
</dbReference>
<accession>A0A1Y6C1V1</accession>
<evidence type="ECO:0000313" key="4">
    <source>
        <dbReference type="EMBL" id="SMF37520.1"/>
    </source>
</evidence>